<evidence type="ECO:0000313" key="1">
    <source>
        <dbReference type="EMBL" id="NEU72758.1"/>
    </source>
</evidence>
<dbReference type="RefSeq" id="WP_163518738.1">
    <property type="nucleotide sequence ID" value="NZ_JTCM02000013.1"/>
</dbReference>
<proteinExistence type="predicted"/>
<organism evidence="1 2">
    <name type="scientific">Hassallia byssoidea VB512170</name>
    <dbReference type="NCBI Taxonomy" id="1304833"/>
    <lineage>
        <taxon>Bacteria</taxon>
        <taxon>Bacillati</taxon>
        <taxon>Cyanobacteriota</taxon>
        <taxon>Cyanophyceae</taxon>
        <taxon>Nostocales</taxon>
        <taxon>Tolypothrichaceae</taxon>
        <taxon>Hassallia</taxon>
    </lineage>
</organism>
<keyword evidence="2" id="KW-1185">Reference proteome</keyword>
<reference evidence="1 2" key="1">
    <citation type="journal article" date="2015" name="Genome Announc.">
        <title>Draft Genome Sequence of Cyanobacterium Hassallia byssoidea Strain VB512170, Isolated from Monuments in India.</title>
        <authorList>
            <person name="Singh D."/>
            <person name="Chandrababunaidu M.M."/>
            <person name="Panda A."/>
            <person name="Sen D."/>
            <person name="Bhattacharyya S."/>
            <person name="Adhikary S.P."/>
            <person name="Tripathy S."/>
        </authorList>
    </citation>
    <scope>NUCLEOTIDE SEQUENCE [LARGE SCALE GENOMIC DNA]</scope>
    <source>
        <strain evidence="1 2">VB512170</strain>
    </source>
</reference>
<gene>
    <name evidence="1" type="ORF">PI95_009305</name>
</gene>
<evidence type="ECO:0000313" key="2">
    <source>
        <dbReference type="Proteomes" id="UP000031549"/>
    </source>
</evidence>
<sequence length="47" mass="5356">MDSEQKPPHQETIPELVARLVIAFEKKQAAKKESKQSKYLLKSDADT</sequence>
<accession>A0A846H711</accession>
<protein>
    <submittedName>
        <fullName evidence="1">Uncharacterized protein</fullName>
    </submittedName>
</protein>
<dbReference type="EMBL" id="JTCM02000013">
    <property type="protein sequence ID" value="NEU72758.1"/>
    <property type="molecule type" value="Genomic_DNA"/>
</dbReference>
<dbReference type="AlphaFoldDB" id="A0A846H711"/>
<name>A0A846H711_9CYAN</name>
<dbReference type="Proteomes" id="UP000031549">
    <property type="component" value="Unassembled WGS sequence"/>
</dbReference>
<comment type="caution">
    <text evidence="1">The sequence shown here is derived from an EMBL/GenBank/DDBJ whole genome shotgun (WGS) entry which is preliminary data.</text>
</comment>